<reference evidence="2" key="1">
    <citation type="journal article" date="2013" name="Science">
        <title>The Amborella genome and the evolution of flowering plants.</title>
        <authorList>
            <consortium name="Amborella Genome Project"/>
        </authorList>
    </citation>
    <scope>NUCLEOTIDE SEQUENCE [LARGE SCALE GENOMIC DNA]</scope>
</reference>
<keyword evidence="2" id="KW-1185">Reference proteome</keyword>
<protein>
    <submittedName>
        <fullName evidence="1">Uncharacterized protein</fullName>
    </submittedName>
</protein>
<sequence length="100" mass="11380">MEGWRKAGRFAGRLESPKRSGTGRWRKWVEEVGRDVWKKGGGGAVVRSWLVWEGWLKAVVEAELRSTRVGDGGVVVIENEPQLMMWERWKRLVIGGGSCR</sequence>
<evidence type="ECO:0000313" key="2">
    <source>
        <dbReference type="Proteomes" id="UP000017836"/>
    </source>
</evidence>
<proteinExistence type="predicted"/>
<dbReference type="HOGENOM" id="CLU_2309827_0_0_1"/>
<evidence type="ECO:0000313" key="1">
    <source>
        <dbReference type="EMBL" id="ERN10617.1"/>
    </source>
</evidence>
<dbReference type="AlphaFoldDB" id="W1PKS7"/>
<gene>
    <name evidence="1" type="ORF">AMTR_s00028p00164730</name>
</gene>
<dbReference type="EMBL" id="KI392812">
    <property type="protein sequence ID" value="ERN10617.1"/>
    <property type="molecule type" value="Genomic_DNA"/>
</dbReference>
<name>W1PKS7_AMBTC</name>
<dbReference type="Gramene" id="ERN10617">
    <property type="protein sequence ID" value="ERN10617"/>
    <property type="gene ID" value="AMTR_s00028p00164730"/>
</dbReference>
<dbReference type="Proteomes" id="UP000017836">
    <property type="component" value="Unassembled WGS sequence"/>
</dbReference>
<accession>W1PKS7</accession>
<organism evidence="1 2">
    <name type="scientific">Amborella trichopoda</name>
    <dbReference type="NCBI Taxonomy" id="13333"/>
    <lineage>
        <taxon>Eukaryota</taxon>
        <taxon>Viridiplantae</taxon>
        <taxon>Streptophyta</taxon>
        <taxon>Embryophyta</taxon>
        <taxon>Tracheophyta</taxon>
        <taxon>Spermatophyta</taxon>
        <taxon>Magnoliopsida</taxon>
        <taxon>Amborellales</taxon>
        <taxon>Amborellaceae</taxon>
        <taxon>Amborella</taxon>
    </lineage>
</organism>